<keyword evidence="3" id="KW-1185">Reference proteome</keyword>
<proteinExistence type="predicted"/>
<dbReference type="RefSeq" id="WP_093253052.1">
    <property type="nucleotide sequence ID" value="NZ_FNGP01000005.1"/>
</dbReference>
<evidence type="ECO:0000256" key="1">
    <source>
        <dbReference type="ARBA" id="ARBA00022679"/>
    </source>
</evidence>
<dbReference type="InterPro" id="IPR029063">
    <property type="entry name" value="SAM-dependent_MTases_sf"/>
</dbReference>
<organism evidence="2 3">
    <name type="scientific">Tessaracoccus oleiagri</name>
    <dbReference type="NCBI Taxonomy" id="686624"/>
    <lineage>
        <taxon>Bacteria</taxon>
        <taxon>Bacillati</taxon>
        <taxon>Actinomycetota</taxon>
        <taxon>Actinomycetes</taxon>
        <taxon>Propionibacteriales</taxon>
        <taxon>Propionibacteriaceae</taxon>
        <taxon>Tessaracoccus</taxon>
    </lineage>
</organism>
<evidence type="ECO:0000313" key="3">
    <source>
        <dbReference type="Proteomes" id="UP000199475"/>
    </source>
</evidence>
<keyword evidence="1 2" id="KW-0808">Transferase</keyword>
<reference evidence="2 3" key="1">
    <citation type="submission" date="2016-10" db="EMBL/GenBank/DDBJ databases">
        <authorList>
            <person name="de Groot N.N."/>
        </authorList>
    </citation>
    <scope>NUCLEOTIDE SEQUENCE [LARGE SCALE GENOMIC DNA]</scope>
    <source>
        <strain evidence="2 3">CGMCC 1.9159</strain>
    </source>
</reference>
<name>A0A1G9MHV2_9ACTN</name>
<dbReference type="STRING" id="686624.SAMN04488242_2639"/>
<protein>
    <submittedName>
        <fullName evidence="2">Methyltransferase domain-containing protein</fullName>
    </submittedName>
</protein>
<dbReference type="PANTHER" id="PTHR43861:SF3">
    <property type="entry name" value="PUTATIVE (AFU_ORTHOLOGUE AFUA_2G14390)-RELATED"/>
    <property type="match status" value="1"/>
</dbReference>
<dbReference type="Gene3D" id="3.40.50.150">
    <property type="entry name" value="Vaccinia Virus protein VP39"/>
    <property type="match status" value="1"/>
</dbReference>
<dbReference type="AlphaFoldDB" id="A0A1G9MHV2"/>
<gene>
    <name evidence="2" type="ORF">SAMN04488242_2639</name>
</gene>
<sequence length="204" mass="22104">MHNHFDEQAATWDEDQSKVDRARTVAEALVGAVPLRGDERLLEYGAGTGLVAQALADTVGTITLADSSAGMREAMAKKIGAGVLPSTARIWDLDLTSDDVPRERFDVIVSSLVLHHIKDLPRVLAGFHELLERGGHVAIADLDQEDGSFHEHVHDFDGHNGFDRAQLQSDLLAAGFENVRFAEAGEVQKEGRAFGLFLATAVKP</sequence>
<dbReference type="Proteomes" id="UP000199475">
    <property type="component" value="Unassembled WGS sequence"/>
</dbReference>
<dbReference type="Pfam" id="PF13489">
    <property type="entry name" value="Methyltransf_23"/>
    <property type="match status" value="1"/>
</dbReference>
<evidence type="ECO:0000313" key="2">
    <source>
        <dbReference type="EMBL" id="SDL73724.1"/>
    </source>
</evidence>
<dbReference type="PANTHER" id="PTHR43861">
    <property type="entry name" value="TRANS-ACONITATE 2-METHYLTRANSFERASE-RELATED"/>
    <property type="match status" value="1"/>
</dbReference>
<dbReference type="OrthoDB" id="9791837at2"/>
<dbReference type="GO" id="GO:0008168">
    <property type="term" value="F:methyltransferase activity"/>
    <property type="evidence" value="ECO:0007669"/>
    <property type="project" value="UniProtKB-KW"/>
</dbReference>
<keyword evidence="2" id="KW-0489">Methyltransferase</keyword>
<accession>A0A1G9MHV2</accession>
<dbReference type="EMBL" id="FNGP01000005">
    <property type="protein sequence ID" value="SDL73724.1"/>
    <property type="molecule type" value="Genomic_DNA"/>
</dbReference>
<dbReference type="CDD" id="cd02440">
    <property type="entry name" value="AdoMet_MTases"/>
    <property type="match status" value="1"/>
</dbReference>
<dbReference type="GO" id="GO:0032259">
    <property type="term" value="P:methylation"/>
    <property type="evidence" value="ECO:0007669"/>
    <property type="project" value="UniProtKB-KW"/>
</dbReference>
<dbReference type="SUPFAM" id="SSF53335">
    <property type="entry name" value="S-adenosyl-L-methionine-dependent methyltransferases"/>
    <property type="match status" value="1"/>
</dbReference>